<accession>A0ACC0HKP7</accession>
<keyword evidence="2" id="KW-1185">Reference proteome</keyword>
<evidence type="ECO:0000313" key="1">
    <source>
        <dbReference type="EMBL" id="KAI8013745.1"/>
    </source>
</evidence>
<dbReference type="Proteomes" id="UP001060215">
    <property type="component" value="Chromosome 4"/>
</dbReference>
<organism evidence="1 2">
    <name type="scientific">Camellia lanceoleosa</name>
    <dbReference type="NCBI Taxonomy" id="1840588"/>
    <lineage>
        <taxon>Eukaryota</taxon>
        <taxon>Viridiplantae</taxon>
        <taxon>Streptophyta</taxon>
        <taxon>Embryophyta</taxon>
        <taxon>Tracheophyta</taxon>
        <taxon>Spermatophyta</taxon>
        <taxon>Magnoliopsida</taxon>
        <taxon>eudicotyledons</taxon>
        <taxon>Gunneridae</taxon>
        <taxon>Pentapetalae</taxon>
        <taxon>asterids</taxon>
        <taxon>Ericales</taxon>
        <taxon>Theaceae</taxon>
        <taxon>Camellia</taxon>
    </lineage>
</organism>
<reference evidence="1 2" key="1">
    <citation type="journal article" date="2022" name="Plant J.">
        <title>Chromosome-level genome of Camellia lanceoleosa provides a valuable resource for understanding genome evolution and self-incompatibility.</title>
        <authorList>
            <person name="Gong W."/>
            <person name="Xiao S."/>
            <person name="Wang L."/>
            <person name="Liao Z."/>
            <person name="Chang Y."/>
            <person name="Mo W."/>
            <person name="Hu G."/>
            <person name="Li W."/>
            <person name="Zhao G."/>
            <person name="Zhu H."/>
            <person name="Hu X."/>
            <person name="Ji K."/>
            <person name="Xiang X."/>
            <person name="Song Q."/>
            <person name="Yuan D."/>
            <person name="Jin S."/>
            <person name="Zhang L."/>
        </authorList>
    </citation>
    <scope>NUCLEOTIDE SEQUENCE [LARGE SCALE GENOMIC DNA]</scope>
    <source>
        <strain evidence="1">SQ_2022a</strain>
    </source>
</reference>
<protein>
    <submittedName>
        <fullName evidence="1">LRR receptor-like serine/threonine-protein kinase</fullName>
    </submittedName>
</protein>
<sequence length="1639" mass="182691">MEYGVILPSLLSFSLLLLMGAVRAQMPGFVSLDCGGRANFTDDLGLKWTPDDQLMYGETTNISVANETRKQYQTLRFFPADNRKYCYTLKVISRTRYLVRATFLYGNFDNNNVYPKFDISLGATHWATIVVSDASTIEFQELIFLALDSTISVCLSNATTGQPFISTLELRQFNGSVYLTQYESQFYLSTSARINFGADSEAPIRYPDDPFDRIWESDSLKKANYLVDVAPGTEKISTRMPINVNTDERPPQKVMQTAMVGRNGSLTYRLNLDGFPGFGWAFTYFAEIESLGPNETRKFRLVLPGMPDLSKPVVNIQENAQGKYRLYEPGYYNISLPFVLSFRFGKTSDSSMGPLLNAMEINKYIKKSDGSIDESVIASVISLNPSADWAQEGGDPCLPVPWSWVQCNSDPQPRIVKILLSEKNLTGNIPSDLTKLIGLVELCLDGNLLTGPIPDFSGCMDLKIIHLENNQLTGELPSFLVDLPNLRELYVQNNKLSGTVPSHLVDRNLILNISWIKRLEIAEDAAKGIEYLHTGCVPSIIHRDLKTSNILLDKNMHAKVSDFGLSKLAVEGASHVSSMVRGTVGYLDPETDLCSTSGFCTFYGVHLIPWEKLDFEETGLVSLFCDNKSAIMLSSNFVLMSVIYISTVDRQGDVYSFGVILLELISGQEAISNESFGVNCRNIVQWKREGEDEERRTQNDRKTDKSVGSTNRGPATGDWRLEMRLLKLKTENTAEDPDSENAEAKLHIENGDIQGIIDPSLHGEYDIQSMWKIAEKALMCVQPHGNTRPSMSEVLKEIQDAISIEKGADVVREGFVSLDCGGRANFTDDLGLKWTPDDQLMCGETTNISVANETRKQYQTLRFFPADNRKYCYSNLLVSNFDNNNVYPKFDISLGATHWATIVCVFINATTGQPFISTLELRQFNGSVYLTQYESQFYLSTSARINFGADSEAPIRYPDDPFDRIWESDSLKKANYLVDVAPGTEKISTRMPINVNTDERPPQKVMQTAMVGRNGSLTYRLNLDGFPGFGWAFTYFAEIESLGPNETRKFRLVLPGMPDLSKPVVNIQENAQGNIACHEPGYYNISLPFVLSFRFGKTSDSSMGPLLNAMEINKYIKKSAGSIDDWAQGGDPCLPVPWSWVQCNSDPQPRIVKMCLDGNLLTGPIPDFSGCMDLKIIHLENNQLTGELPSFLVDLPNLRELYVQNNKLSGTVPSHLVDRNLILNYTGNINLHKGNNRGSHIKIIIGSSVGAVVMLVATIASCLLMHKEKMKYLKQDQLEHTKHTQRLVLSLGDGANEAAHCFALSELEDATRKFEKKVGSGGFGVVYYGKLKDGNEIAVKVLTSNSYQGKREFSNEVTLLSRIHHRNLVQFLGYCQEEGKSILVYELMHNGTLKEHLYGPRTHEQSISWIKRLEIAEDAAKGIEYLHTGCVPSIIHRDLKTSNILLDKNMRAKVSDFGLSKLAVEGASHVSSMVRGTVGYLDPEYYISQQLTDKSDVYSFGVILLELISGQEAISNESFGVNCRNIVQWAKLHIENGDIQGIIDPSLHGEYDIQSMWKIAEKALMCVQPHGNTRPSMSEVLKEIQDAISIEKGADVVREGNSDEISRNSMHSSLVLGGSQDLGDHCLSIDESSAQPTAR</sequence>
<name>A0ACC0HKP7_9ERIC</name>
<gene>
    <name evidence="1" type="ORF">LOK49_LG05G00610</name>
</gene>
<comment type="caution">
    <text evidence="1">The sequence shown here is derived from an EMBL/GenBank/DDBJ whole genome shotgun (WGS) entry which is preliminary data.</text>
</comment>
<proteinExistence type="predicted"/>
<evidence type="ECO:0000313" key="2">
    <source>
        <dbReference type="Proteomes" id="UP001060215"/>
    </source>
</evidence>
<dbReference type="EMBL" id="CM045761">
    <property type="protein sequence ID" value="KAI8013745.1"/>
    <property type="molecule type" value="Genomic_DNA"/>
</dbReference>